<evidence type="ECO:0000313" key="7">
    <source>
        <dbReference type="EMBL" id="MDJ1184010.1"/>
    </source>
</evidence>
<keyword evidence="4 5" id="KW-0143">Chaperone</keyword>
<comment type="function">
    <text evidence="5">Involved in urease metallocenter assembly. Binds nickel. Probably functions as a nickel donor during metallocenter assembly.</text>
</comment>
<comment type="caution">
    <text evidence="7">The sequence shown here is derived from an EMBL/GenBank/DDBJ whole genome shotgun (WGS) entry which is preliminary data.</text>
</comment>
<dbReference type="NCBIfam" id="NF009756">
    <property type="entry name" value="PRK13261.2-2"/>
    <property type="match status" value="1"/>
</dbReference>
<organism evidence="7 8">
    <name type="scientific">Roseofilum casamattae BLCC-M143</name>
    <dbReference type="NCBI Taxonomy" id="3022442"/>
    <lineage>
        <taxon>Bacteria</taxon>
        <taxon>Bacillati</taxon>
        <taxon>Cyanobacteriota</taxon>
        <taxon>Cyanophyceae</taxon>
        <taxon>Desertifilales</taxon>
        <taxon>Desertifilaceae</taxon>
        <taxon>Roseofilum</taxon>
        <taxon>Roseofilum casamattae</taxon>
    </lineage>
</organism>
<gene>
    <name evidence="5 7" type="primary">ureE</name>
    <name evidence="7" type="ORF">PMH09_12515</name>
</gene>
<dbReference type="InterPro" id="IPR004029">
    <property type="entry name" value="UreE_N"/>
</dbReference>
<evidence type="ECO:0000256" key="1">
    <source>
        <dbReference type="ARBA" id="ARBA00004496"/>
    </source>
</evidence>
<dbReference type="HAMAP" id="MF_00822">
    <property type="entry name" value="UreE"/>
    <property type="match status" value="1"/>
</dbReference>
<evidence type="ECO:0000259" key="6">
    <source>
        <dbReference type="SMART" id="SM00988"/>
    </source>
</evidence>
<dbReference type="CDD" id="cd00571">
    <property type="entry name" value="UreE"/>
    <property type="match status" value="1"/>
</dbReference>
<dbReference type="Proteomes" id="UP001232992">
    <property type="component" value="Unassembled WGS sequence"/>
</dbReference>
<reference evidence="7 8" key="1">
    <citation type="submission" date="2023-01" db="EMBL/GenBank/DDBJ databases">
        <title>Novel diversity within Roseofilum (Cyanobacteria; Desertifilaceae) from marine benthic mats with descriptions of four novel species.</title>
        <authorList>
            <person name="Wang Y."/>
            <person name="Berthold D.E."/>
            <person name="Hu J."/>
            <person name="Lefler F.W."/>
            <person name="Laughinghouse H.D. IV."/>
        </authorList>
    </citation>
    <scope>NUCLEOTIDE SEQUENCE [LARGE SCALE GENOMIC DNA]</scope>
    <source>
        <strain evidence="7 8">BLCC-M143</strain>
    </source>
</reference>
<feature type="domain" description="UreE urease accessory N-terminal" evidence="6">
    <location>
        <begin position="5"/>
        <end position="70"/>
    </location>
</feature>
<evidence type="ECO:0000256" key="4">
    <source>
        <dbReference type="ARBA" id="ARBA00023186"/>
    </source>
</evidence>
<dbReference type="SUPFAM" id="SSF69287">
    <property type="entry name" value="Urease metallochaperone UreE, N-terminal domain"/>
    <property type="match status" value="1"/>
</dbReference>
<accession>A0ABT7BY69</accession>
<dbReference type="PIRSF" id="PIRSF036402">
    <property type="entry name" value="Ureas_acces_UreE"/>
    <property type="match status" value="1"/>
</dbReference>
<dbReference type="InterPro" id="IPR036118">
    <property type="entry name" value="UreE_N_sf"/>
</dbReference>
<keyword evidence="8" id="KW-1185">Reference proteome</keyword>
<evidence type="ECO:0000256" key="3">
    <source>
        <dbReference type="ARBA" id="ARBA00022596"/>
    </source>
</evidence>
<proteinExistence type="inferred from homology"/>
<dbReference type="InterPro" id="IPR012406">
    <property type="entry name" value="UreE"/>
</dbReference>
<comment type="similarity">
    <text evidence="5">Belongs to the UreE family.</text>
</comment>
<protein>
    <recommendedName>
        <fullName evidence="5">Urease accessory protein UreE</fullName>
    </recommendedName>
</protein>
<evidence type="ECO:0000256" key="2">
    <source>
        <dbReference type="ARBA" id="ARBA00022490"/>
    </source>
</evidence>
<sequence>MEQSPVTLTQRGLHEGDRAVRFSLPLTAWERGRSRYQTQTQDGQNIHLRLPRGTVLQPGEVLYSEAGDIAVKIVAQPERVLEVTAESDLALLRAAYHLGNRHVAVELTSDYLRLEVDPVLQKMLEQLGLHVVEKVAPFQPETGAYHHGDR</sequence>
<dbReference type="Pfam" id="PF02814">
    <property type="entry name" value="UreE_N"/>
    <property type="match status" value="1"/>
</dbReference>
<dbReference type="InterPro" id="IPR007864">
    <property type="entry name" value="UreE_C_dom"/>
</dbReference>
<name>A0ABT7BY69_9CYAN</name>
<evidence type="ECO:0000313" key="8">
    <source>
        <dbReference type="Proteomes" id="UP001232992"/>
    </source>
</evidence>
<dbReference type="EMBL" id="JAQOSQ010000011">
    <property type="protein sequence ID" value="MDJ1184010.1"/>
    <property type="molecule type" value="Genomic_DNA"/>
</dbReference>
<dbReference type="Gene3D" id="3.30.70.790">
    <property type="entry name" value="UreE, C-terminal domain"/>
    <property type="match status" value="1"/>
</dbReference>
<keyword evidence="2 5" id="KW-0963">Cytoplasm</keyword>
<dbReference type="Gene3D" id="2.60.260.20">
    <property type="entry name" value="Urease metallochaperone UreE, N-terminal domain"/>
    <property type="match status" value="1"/>
</dbReference>
<dbReference type="RefSeq" id="WP_283758661.1">
    <property type="nucleotide sequence ID" value="NZ_JAQOSQ010000011.1"/>
</dbReference>
<dbReference type="SUPFAM" id="SSF69737">
    <property type="entry name" value="Urease metallochaperone UreE, C-terminal domain"/>
    <property type="match status" value="1"/>
</dbReference>
<evidence type="ECO:0000256" key="5">
    <source>
        <dbReference type="HAMAP-Rule" id="MF_00822"/>
    </source>
</evidence>
<dbReference type="NCBIfam" id="NF009751">
    <property type="entry name" value="PRK13261.1-1"/>
    <property type="match status" value="1"/>
</dbReference>
<keyword evidence="3 5" id="KW-0533">Nickel</keyword>
<dbReference type="SMART" id="SM00988">
    <property type="entry name" value="UreE_N"/>
    <property type="match status" value="1"/>
</dbReference>
<dbReference type="Pfam" id="PF05194">
    <property type="entry name" value="UreE_C"/>
    <property type="match status" value="1"/>
</dbReference>
<comment type="subcellular location">
    <subcellularLocation>
        <location evidence="1 5">Cytoplasm</location>
    </subcellularLocation>
</comment>